<dbReference type="InterPro" id="IPR002105">
    <property type="entry name" value="Dockerin_1_rpt"/>
</dbReference>
<dbReference type="Gene3D" id="1.10.1330.10">
    <property type="entry name" value="Dockerin domain"/>
    <property type="match status" value="1"/>
</dbReference>
<dbReference type="InterPro" id="IPR008965">
    <property type="entry name" value="CBM2/CBM3_carb-bd_dom_sf"/>
</dbReference>
<dbReference type="InterPro" id="IPR008979">
    <property type="entry name" value="Galactose-bd-like_sf"/>
</dbReference>
<dbReference type="InterPro" id="IPR017853">
    <property type="entry name" value="GH"/>
</dbReference>
<evidence type="ECO:0000313" key="8">
    <source>
        <dbReference type="Proteomes" id="UP000838821"/>
    </source>
</evidence>
<evidence type="ECO:0000259" key="5">
    <source>
        <dbReference type="Pfam" id="PF00963"/>
    </source>
</evidence>
<dbReference type="Gene3D" id="2.60.120.260">
    <property type="entry name" value="Galactose-binding domain-like"/>
    <property type="match status" value="1"/>
</dbReference>
<dbReference type="Pfam" id="PF25275">
    <property type="entry name" value="Golvesin_C"/>
    <property type="match status" value="1"/>
</dbReference>
<reference evidence="7" key="1">
    <citation type="submission" date="2022-01" db="EMBL/GenBank/DDBJ databases">
        <authorList>
            <person name="Criscuolo A."/>
        </authorList>
    </citation>
    <scope>NUCLEOTIDE SEQUENCE</scope>
    <source>
        <strain evidence="7">CIP111891</strain>
    </source>
</reference>
<dbReference type="Gene3D" id="3.20.20.80">
    <property type="entry name" value="Glycosidases"/>
    <property type="match status" value="1"/>
</dbReference>
<dbReference type="Gene3D" id="2.60.40.680">
    <property type="match status" value="1"/>
</dbReference>
<dbReference type="Pfam" id="PF00331">
    <property type="entry name" value="Glyco_hydro_10"/>
    <property type="match status" value="1"/>
</dbReference>
<accession>A0ABM9C1V7</accession>
<evidence type="ECO:0000256" key="2">
    <source>
        <dbReference type="ARBA" id="ARBA00023277"/>
    </source>
</evidence>
<evidence type="ECO:0008006" key="9">
    <source>
        <dbReference type="Google" id="ProtNLM"/>
    </source>
</evidence>
<evidence type="ECO:0000256" key="1">
    <source>
        <dbReference type="ARBA" id="ARBA00022801"/>
    </source>
</evidence>
<dbReference type="EMBL" id="CAKMMW010000003">
    <property type="protein sequence ID" value="CAH1200182.1"/>
    <property type="molecule type" value="Genomic_DNA"/>
</dbReference>
<keyword evidence="1" id="KW-0378">Hydrolase</keyword>
<feature type="domain" description="Golvesin/Xly CBD-like" evidence="6">
    <location>
        <begin position="1262"/>
        <end position="1391"/>
    </location>
</feature>
<dbReference type="Pfam" id="PF00404">
    <property type="entry name" value="Dockerin_1"/>
    <property type="match status" value="1"/>
</dbReference>
<dbReference type="SUPFAM" id="SSF51445">
    <property type="entry name" value="(Trans)glycosidases"/>
    <property type="match status" value="1"/>
</dbReference>
<evidence type="ECO:0000313" key="7">
    <source>
        <dbReference type="EMBL" id="CAH1200182.1"/>
    </source>
</evidence>
<dbReference type="RefSeq" id="WP_236285966.1">
    <property type="nucleotide sequence ID" value="NZ_CAKMMW010000003.1"/>
</dbReference>
<dbReference type="InterPro" id="IPR036439">
    <property type="entry name" value="Dockerin_dom_sf"/>
</dbReference>
<dbReference type="InterPro" id="IPR001000">
    <property type="entry name" value="GH10_dom"/>
</dbReference>
<dbReference type="InterPro" id="IPR033803">
    <property type="entry name" value="CBD-like_Golvesin-Xly"/>
</dbReference>
<dbReference type="PANTHER" id="PTHR12631">
    <property type="entry name" value="ALPHA-L-IDURONIDASE"/>
    <property type="match status" value="1"/>
</dbReference>
<dbReference type="Pfam" id="PF00963">
    <property type="entry name" value="Cohesin"/>
    <property type="match status" value="1"/>
</dbReference>
<dbReference type="SUPFAM" id="SSF49384">
    <property type="entry name" value="Carbohydrate-binding domain"/>
    <property type="match status" value="1"/>
</dbReference>
<dbReference type="SUPFAM" id="SSF63446">
    <property type="entry name" value="Type I dockerin domain"/>
    <property type="match status" value="1"/>
</dbReference>
<protein>
    <recommendedName>
        <fullName evidence="9">Dockerin domain-containing protein</fullName>
    </recommendedName>
</protein>
<evidence type="ECO:0000256" key="3">
    <source>
        <dbReference type="ARBA" id="ARBA00023326"/>
    </source>
</evidence>
<keyword evidence="3" id="KW-0624">Polysaccharide degradation</keyword>
<keyword evidence="2" id="KW-0119">Carbohydrate metabolism</keyword>
<name>A0ABM9C1V7_9BACL</name>
<dbReference type="InterPro" id="IPR051923">
    <property type="entry name" value="Glycosyl_Hydrolase_39"/>
</dbReference>
<gene>
    <name evidence="7" type="ORF">PAECIP111891_01529</name>
</gene>
<sequence length="1672" mass="181904">MLKKMTRVRESRVVKKVIALIMIAMLLISIVPIGMTAVYAATGDVLGAEEIGVILDDQDPGVTYTGLAAPPSVANFIQGASGTYQSRFTYANLNKATPQSMTFAPQFPQDGMYAFYVRKPATTRWYAGNVPYKITNAAGEHVINNPSSGNGTDAWVPYGVYPFRSGQTYPIIAGGTGYQYFPPVAPAANGTIPIAIDGIKFVKVGELPDQAGLDANQVARDADMSASMNQWAIDLEKEKYESTSTIAGSTTVGANVYEQVLRLKTGSISNPNVQITAIAPVDGTYLKVVDGNLLLKAKNLTSSDVNENAVIKLSIGNASVNKNLTVTVAPSPVISGGDSGNFTDTPTWYRDYAPGIINPNEGTIELRLRLDKPYEEFGNTWDFLFKLIPEQSGPGNTLIQAHIPPPTKKPTGTNAVYEQPLTFFVRNGEGTNGAYAYAQPNQLSYQIGQPFNLAFSWKMGTGGYAAIYKDGVEITPPTPVTAAAVLEKFMPYEFMVERSSPFNISQVKISTKALSSGELEHTAQTFSRGTDTALLADITYGQDIQSQKFMTPWHNSSKYSVVKPAFRNEKQVYYSGEDAVYPMMTVNYGDSAKTFDVSIKATDPYGKVEFTESYPNVQVAAGGTYHIENLALPMLKNKVGFWYLETTVSSSGSAPIVYKSGISKVPADESGVADGKYAKYYGQHANYDYDMSAWTKIHTSATRGWEGALQFLWYAVEPTKGNFDWVKSDAYVERAQEAGMDVLAVLGYPSDWASTRPSEQDIQAGLNDLMYRAERWVPKDIKYTNGVPGTGEDWSNYVYQTMKRYAGKVKYWEIVNEVNFHPTSNPKTIAAGFSGTNEEYILMQKIAYEQAQRVKSEYKLATGQDLELFVTTSGFATPDPAADRQLAVDMLKGDNVNYYDIYNVHGYSGTEKIADILTAYAQAKTTHPNLQLWQSEVYPLNSTYTPWRIYDTVWNYMDFLRAGTAKYINMGTPAEDTFVTRHSQSPTEMYQTLATLQHHIRKADEYLGSYTGFEGANFLKVNHYLKRTDGKYLSVLSADDLLLYVTVANAEQVVSAQDAYGNAVPVTDFDGTKRLMKKNSLFIVSQAPLQITKVTGDVPLATVKNGDFERLSGDTAGGSSAVLLPDWTMGWNRGVYGTNAYVTKTSQFAGQSAAEFNSAGAPNNRTFIYQQVDIIQPGTYVLSAQIKKLEGSDVQPELNIWDGASDHQLAPVTLTNQYVNYSQTYEVTAPKTLVLNVGILSGVGKVVFDNISFELVPENVTITMDNSDPTGVTLLGQWENRTNADANKGNFALNTTKNGASSVSYKPVIPTDGMYDVYVWQHITTGTQNAPFTIHHANGSETVFVNQSQNGKSWYKIGSYPFHKGESGSVVVTNSYTQGNFILADGVRFTRTGPIPIPNQDLNNKLTGPASVDGGQNFNVTYSLDSVTDSVYALDATVTYDASKLDFISATSLKDGFDIVSTKTSVAGQVRIIASSLGAAKAITANSDVFELNFTSKANGTNGSVDLQAASIAVVGAGLESTLASYKLTVNVQYANKTNLTAAIVAAEALINASVEGTLIGQYPAGSKATLQSAINAAKAVETDTAVTQAQIDAATSLLVGAVDAFKLTVNKQKPEDLNGDNRISVSDLYPILIHYGKTSASADWSTARQYDVNQDLKIDYLDMAAVAMKIE</sequence>
<dbReference type="CDD" id="cd08547">
    <property type="entry name" value="Type_II_cohesin"/>
    <property type="match status" value="1"/>
</dbReference>
<dbReference type="PANTHER" id="PTHR12631:SF10">
    <property type="entry name" value="BETA-XYLOSIDASE-LIKE PROTEIN-RELATED"/>
    <property type="match status" value="1"/>
</dbReference>
<dbReference type="InterPro" id="IPR002102">
    <property type="entry name" value="Cohesin_dom"/>
</dbReference>
<dbReference type="SUPFAM" id="SSF49785">
    <property type="entry name" value="Galactose-binding domain-like"/>
    <property type="match status" value="1"/>
</dbReference>
<feature type="domain" description="GH10" evidence="4">
    <location>
        <begin position="713"/>
        <end position="860"/>
    </location>
</feature>
<keyword evidence="8" id="KW-1185">Reference proteome</keyword>
<feature type="domain" description="Cohesin" evidence="5">
    <location>
        <begin position="1412"/>
        <end position="1521"/>
    </location>
</feature>
<dbReference type="Gene3D" id="1.20.1270.90">
    <property type="entry name" value="AF1782-like"/>
    <property type="match status" value="1"/>
</dbReference>
<dbReference type="Proteomes" id="UP000838821">
    <property type="component" value="Unassembled WGS sequence"/>
</dbReference>
<evidence type="ECO:0000259" key="6">
    <source>
        <dbReference type="Pfam" id="PF25275"/>
    </source>
</evidence>
<proteinExistence type="predicted"/>
<comment type="caution">
    <text evidence="7">The sequence shown here is derived from an EMBL/GenBank/DDBJ whole genome shotgun (WGS) entry which is preliminary data.</text>
</comment>
<dbReference type="InterPro" id="IPR018247">
    <property type="entry name" value="EF_Hand_1_Ca_BS"/>
</dbReference>
<organism evidence="7 8">
    <name type="scientific">Paenibacillus allorhizoplanae</name>
    <dbReference type="NCBI Taxonomy" id="2905648"/>
    <lineage>
        <taxon>Bacteria</taxon>
        <taxon>Bacillati</taxon>
        <taxon>Bacillota</taxon>
        <taxon>Bacilli</taxon>
        <taxon>Bacillales</taxon>
        <taxon>Paenibacillaceae</taxon>
        <taxon>Paenibacillus</taxon>
    </lineage>
</organism>
<dbReference type="PROSITE" id="PS00018">
    <property type="entry name" value="EF_HAND_1"/>
    <property type="match status" value="1"/>
</dbReference>
<evidence type="ECO:0000259" key="4">
    <source>
        <dbReference type="Pfam" id="PF00331"/>
    </source>
</evidence>